<sequence>MFLSWSWLGWHSRNQNKDHLIVIGDLAPGYGNELRKSLLFDKHTARIKIEIEEGKLLDLTGAALSTPGLAKMLEPGARPSPTLIIEACIFPLVLGKADHGAGWELHPDPGTFGDLEFSMWLDGSGEAAPKDLVFVEGLVLGRFEDAIHVLIITKPQSVRTRVGIGMFDRSAVHYQPEQDLEEVYSNTMKKLKRRTIILG</sequence>
<dbReference type="Proteomes" id="UP000800036">
    <property type="component" value="Unassembled WGS sequence"/>
</dbReference>
<dbReference type="EMBL" id="ML976733">
    <property type="protein sequence ID" value="KAF1967371.1"/>
    <property type="molecule type" value="Genomic_DNA"/>
</dbReference>
<organism evidence="1 2">
    <name type="scientific">Bimuria novae-zelandiae CBS 107.79</name>
    <dbReference type="NCBI Taxonomy" id="1447943"/>
    <lineage>
        <taxon>Eukaryota</taxon>
        <taxon>Fungi</taxon>
        <taxon>Dikarya</taxon>
        <taxon>Ascomycota</taxon>
        <taxon>Pezizomycotina</taxon>
        <taxon>Dothideomycetes</taxon>
        <taxon>Pleosporomycetidae</taxon>
        <taxon>Pleosporales</taxon>
        <taxon>Massarineae</taxon>
        <taxon>Didymosphaeriaceae</taxon>
        <taxon>Bimuria</taxon>
    </lineage>
</organism>
<reference evidence="1" key="1">
    <citation type="journal article" date="2020" name="Stud. Mycol.">
        <title>101 Dothideomycetes genomes: a test case for predicting lifestyles and emergence of pathogens.</title>
        <authorList>
            <person name="Haridas S."/>
            <person name="Albert R."/>
            <person name="Binder M."/>
            <person name="Bloem J."/>
            <person name="Labutti K."/>
            <person name="Salamov A."/>
            <person name="Andreopoulos B."/>
            <person name="Baker S."/>
            <person name="Barry K."/>
            <person name="Bills G."/>
            <person name="Bluhm B."/>
            <person name="Cannon C."/>
            <person name="Castanera R."/>
            <person name="Culley D."/>
            <person name="Daum C."/>
            <person name="Ezra D."/>
            <person name="Gonzalez J."/>
            <person name="Henrissat B."/>
            <person name="Kuo A."/>
            <person name="Liang C."/>
            <person name="Lipzen A."/>
            <person name="Lutzoni F."/>
            <person name="Magnuson J."/>
            <person name="Mondo S."/>
            <person name="Nolan M."/>
            <person name="Ohm R."/>
            <person name="Pangilinan J."/>
            <person name="Park H.-J."/>
            <person name="Ramirez L."/>
            <person name="Alfaro M."/>
            <person name="Sun H."/>
            <person name="Tritt A."/>
            <person name="Yoshinaga Y."/>
            <person name="Zwiers L.-H."/>
            <person name="Turgeon B."/>
            <person name="Goodwin S."/>
            <person name="Spatafora J."/>
            <person name="Crous P."/>
            <person name="Grigoriev I."/>
        </authorList>
    </citation>
    <scope>NUCLEOTIDE SEQUENCE</scope>
    <source>
        <strain evidence="1">CBS 107.79</strain>
    </source>
</reference>
<protein>
    <submittedName>
        <fullName evidence="1">Uncharacterized protein</fullName>
    </submittedName>
</protein>
<gene>
    <name evidence="1" type="ORF">BU23DRAFT_291892</name>
</gene>
<proteinExistence type="predicted"/>
<name>A0A6A5UR02_9PLEO</name>
<evidence type="ECO:0000313" key="2">
    <source>
        <dbReference type="Proteomes" id="UP000800036"/>
    </source>
</evidence>
<evidence type="ECO:0000313" key="1">
    <source>
        <dbReference type="EMBL" id="KAF1967371.1"/>
    </source>
</evidence>
<accession>A0A6A5UR02</accession>
<keyword evidence="2" id="KW-1185">Reference proteome</keyword>
<dbReference type="AlphaFoldDB" id="A0A6A5UR02"/>